<dbReference type="PROSITE" id="PS50815">
    <property type="entry name" value="HORMA"/>
    <property type="match status" value="1"/>
</dbReference>
<dbReference type="Pfam" id="PF02301">
    <property type="entry name" value="HORMA"/>
    <property type="match status" value="1"/>
</dbReference>
<dbReference type="EMBL" id="JAUCMV010000001">
    <property type="protein sequence ID" value="KAK0425284.1"/>
    <property type="molecule type" value="Genomic_DNA"/>
</dbReference>
<organism evidence="2 3">
    <name type="scientific">Steinernema hermaphroditum</name>
    <dbReference type="NCBI Taxonomy" id="289476"/>
    <lineage>
        <taxon>Eukaryota</taxon>
        <taxon>Metazoa</taxon>
        <taxon>Ecdysozoa</taxon>
        <taxon>Nematoda</taxon>
        <taxon>Chromadorea</taxon>
        <taxon>Rhabditida</taxon>
        <taxon>Tylenchina</taxon>
        <taxon>Panagrolaimomorpha</taxon>
        <taxon>Strongyloidoidea</taxon>
        <taxon>Steinernematidae</taxon>
        <taxon>Steinernema</taxon>
    </lineage>
</organism>
<feature type="domain" description="HORMA" evidence="1">
    <location>
        <begin position="40"/>
        <end position="238"/>
    </location>
</feature>
<reference evidence="2" key="1">
    <citation type="submission" date="2023-06" db="EMBL/GenBank/DDBJ databases">
        <title>Genomic analysis of the entomopathogenic nematode Steinernema hermaphroditum.</title>
        <authorList>
            <person name="Schwarz E.M."/>
            <person name="Heppert J.K."/>
            <person name="Baniya A."/>
            <person name="Schwartz H.T."/>
            <person name="Tan C.-H."/>
            <person name="Antoshechkin I."/>
            <person name="Sternberg P.W."/>
            <person name="Goodrich-Blair H."/>
            <person name="Dillman A.R."/>
        </authorList>
    </citation>
    <scope>NUCLEOTIDE SEQUENCE</scope>
    <source>
        <strain evidence="2">PS9179</strain>
        <tissue evidence="2">Whole animal</tissue>
    </source>
</reference>
<gene>
    <name evidence="2" type="ORF">QR680_009121</name>
</gene>
<evidence type="ECO:0000313" key="3">
    <source>
        <dbReference type="Proteomes" id="UP001175271"/>
    </source>
</evidence>
<sequence>MADLNRRAVNARRSLLGEFERSVLLASPPSEASSGAVVATDPVTWISAVTRILGSIYLYHRNIFPRRAFESANMERDGIENVPVLYETRSCSKAKGFVKIMDSVPLLLRQRKIAEISFVVAADGDMSDFAAEKFKVTYVYGEHTGVDAIVDIGQSRRLSTVGMTPDAFKGLVVNFEHMLKSLSRIPSGYGVNVTALVWDENDLSAESQEEFMRACGFSFVRDPLQQLKTPAIVLDHWASMGDADDVTMDVKLGSMFQSVSERGSLTESFDDLSRTYTY</sequence>
<accession>A0AA39M9B5</accession>
<dbReference type="InterPro" id="IPR003511">
    <property type="entry name" value="HORMA_dom"/>
</dbReference>
<keyword evidence="3" id="KW-1185">Reference proteome</keyword>
<comment type="caution">
    <text evidence="2">The sequence shown here is derived from an EMBL/GenBank/DDBJ whole genome shotgun (WGS) entry which is preliminary data.</text>
</comment>
<evidence type="ECO:0000313" key="2">
    <source>
        <dbReference type="EMBL" id="KAK0425284.1"/>
    </source>
</evidence>
<evidence type="ECO:0000259" key="1">
    <source>
        <dbReference type="PROSITE" id="PS50815"/>
    </source>
</evidence>
<dbReference type="InterPro" id="IPR036570">
    <property type="entry name" value="HORMA_dom_sf"/>
</dbReference>
<dbReference type="AlphaFoldDB" id="A0AA39M9B5"/>
<protein>
    <recommendedName>
        <fullName evidence="1">HORMA domain-containing protein</fullName>
    </recommendedName>
</protein>
<name>A0AA39M9B5_9BILA</name>
<dbReference type="Proteomes" id="UP001175271">
    <property type="component" value="Unassembled WGS sequence"/>
</dbReference>
<dbReference type="Gene3D" id="3.30.900.10">
    <property type="entry name" value="HORMA domain"/>
    <property type="match status" value="1"/>
</dbReference>
<proteinExistence type="predicted"/>